<dbReference type="InterPro" id="IPR008878">
    <property type="entry name" value="Transposase_IS66_Orf2"/>
</dbReference>
<dbReference type="NCBIfam" id="NF033819">
    <property type="entry name" value="IS66_TnpB"/>
    <property type="match status" value="1"/>
</dbReference>
<name>A0A5M6I0U3_9HYPH</name>
<dbReference type="RefSeq" id="WP_150097300.1">
    <property type="nucleotide sequence ID" value="NZ_VWPL01000012.1"/>
</dbReference>
<dbReference type="Proteomes" id="UP000323886">
    <property type="component" value="Unassembled WGS sequence"/>
</dbReference>
<organism evidence="1 2">
    <name type="scientific">Blastochloris sulfoviridis</name>
    <dbReference type="NCBI Taxonomy" id="50712"/>
    <lineage>
        <taxon>Bacteria</taxon>
        <taxon>Pseudomonadati</taxon>
        <taxon>Pseudomonadota</taxon>
        <taxon>Alphaproteobacteria</taxon>
        <taxon>Hyphomicrobiales</taxon>
        <taxon>Blastochloridaceae</taxon>
        <taxon>Blastochloris</taxon>
    </lineage>
</organism>
<dbReference type="PANTHER" id="PTHR36455">
    <property type="match status" value="1"/>
</dbReference>
<accession>A0A5M6I0U3</accession>
<keyword evidence="2" id="KW-1185">Reference proteome</keyword>
<evidence type="ECO:0000313" key="1">
    <source>
        <dbReference type="EMBL" id="KAA5601793.1"/>
    </source>
</evidence>
<proteinExistence type="predicted"/>
<comment type="caution">
    <text evidence="1">The sequence shown here is derived from an EMBL/GenBank/DDBJ whole genome shotgun (WGS) entry which is preliminary data.</text>
</comment>
<gene>
    <name evidence="1" type="primary">tnpB</name>
    <name evidence="1" type="ORF">F1193_08770</name>
</gene>
<dbReference type="Pfam" id="PF05717">
    <property type="entry name" value="TnpB_IS66"/>
    <property type="match status" value="1"/>
</dbReference>
<sequence length="115" mass="12956">MISVPTGVRVWLATGHTDMRCGFASLALRVQEILKKDPLSGHIFCFRGKNGDLLKVIWHDGQGSCLFTRRLERGRFIWPSLADGSVTISTAQLSYLLSGIDWRNPQETWRPTRVG</sequence>
<evidence type="ECO:0000313" key="2">
    <source>
        <dbReference type="Proteomes" id="UP000323886"/>
    </source>
</evidence>
<protein>
    <submittedName>
        <fullName evidence="1">IS66 family insertion sequence element accessory protein TnpB</fullName>
    </submittedName>
</protein>
<dbReference type="EMBL" id="VWPL01000012">
    <property type="protein sequence ID" value="KAA5601793.1"/>
    <property type="molecule type" value="Genomic_DNA"/>
</dbReference>
<dbReference type="OrthoDB" id="9801450at2"/>
<reference evidence="1 2" key="1">
    <citation type="submission" date="2019-09" db="EMBL/GenBank/DDBJ databases">
        <title>Draft Whole-Genome sequence of Blastochloris sulfoviridis DSM 729.</title>
        <authorList>
            <person name="Meyer T.E."/>
            <person name="Kyndt J.A."/>
        </authorList>
    </citation>
    <scope>NUCLEOTIDE SEQUENCE [LARGE SCALE GENOMIC DNA]</scope>
    <source>
        <strain evidence="1 2">DSM 729</strain>
    </source>
</reference>
<dbReference type="PANTHER" id="PTHR36455:SF1">
    <property type="entry name" value="BLR8292 PROTEIN"/>
    <property type="match status" value="1"/>
</dbReference>
<dbReference type="AlphaFoldDB" id="A0A5M6I0U3"/>